<proteinExistence type="predicted"/>
<dbReference type="EMBL" id="LT984813">
    <property type="protein sequence ID" value="SPD64359.1"/>
    <property type="molecule type" value="Genomic_DNA"/>
</dbReference>
<protein>
    <submittedName>
        <fullName evidence="1">Uncharacterized protein</fullName>
    </submittedName>
</protein>
<evidence type="ECO:0000313" key="2">
    <source>
        <dbReference type="Proteomes" id="UP000254259"/>
    </source>
</evidence>
<gene>
    <name evidence="1" type="ORF">CBM2636_11375</name>
</gene>
<name>A0A9Q7URM6_9BURK</name>
<dbReference type="AlphaFoldDB" id="A0A9Q7URM6"/>
<organism evidence="1 2">
    <name type="scientific">Cupriavidus taiwanensis</name>
    <dbReference type="NCBI Taxonomy" id="164546"/>
    <lineage>
        <taxon>Bacteria</taxon>
        <taxon>Pseudomonadati</taxon>
        <taxon>Pseudomonadota</taxon>
        <taxon>Betaproteobacteria</taxon>
        <taxon>Burkholderiales</taxon>
        <taxon>Burkholderiaceae</taxon>
        <taxon>Cupriavidus</taxon>
    </lineage>
</organism>
<dbReference type="Proteomes" id="UP000254259">
    <property type="component" value="Chromosome CBM2636"/>
</dbReference>
<sequence length="43" mass="4512">MYGVIVHGILPHRIGGAGATTRHMLCLSGRLRISISPGPDDDA</sequence>
<evidence type="ECO:0000313" key="1">
    <source>
        <dbReference type="EMBL" id="SPD64359.1"/>
    </source>
</evidence>
<reference evidence="1 2" key="1">
    <citation type="submission" date="2018-01" db="EMBL/GenBank/DDBJ databases">
        <authorList>
            <person name="Clerissi C."/>
        </authorList>
    </citation>
    <scope>NUCLEOTIDE SEQUENCE [LARGE SCALE GENOMIC DNA]</scope>
    <source>
        <strain evidence="1">Cupriavidus taiwanensis SWF 66322</strain>
    </source>
</reference>
<accession>A0A9Q7URM6</accession>